<evidence type="ECO:0000313" key="3">
    <source>
        <dbReference type="Proteomes" id="UP000001072"/>
    </source>
</evidence>
<evidence type="ECO:0000313" key="2">
    <source>
        <dbReference type="EMBL" id="EGG04621.1"/>
    </source>
</evidence>
<proteinExistence type="predicted"/>
<protein>
    <submittedName>
        <fullName evidence="2">Uncharacterized protein</fullName>
    </submittedName>
</protein>
<gene>
    <name evidence="2" type="ORF">MELLADRAFT_108294</name>
</gene>
<sequence length="238" mass="27511">MSTNIRKPSLVDNNTSSPPIVSQTETSDNLSSTSTSRGMIMPAGESNEEVSEADNRDAEQQSSSDDVSDISSELSLPFRCLFKTRSGFIFFVQVHDFEEATLTYNIKQDIRDKPSKLVVYKSYKPFVCGSVSRDILDRWVFRYVQVESELVKGPIWAKFNKTWRSMEDHGRDAAFERVRSNLYAAKMLRHFQKALKTRWVTPEKVLKKKSKLLRRTLHATSRGLQNQLPFGRTRWNYR</sequence>
<dbReference type="InParanoid" id="F4RSM0"/>
<feature type="compositionally biased region" description="Polar residues" evidence="1">
    <location>
        <begin position="1"/>
        <end position="37"/>
    </location>
</feature>
<feature type="region of interest" description="Disordered" evidence="1">
    <location>
        <begin position="1"/>
        <end position="69"/>
    </location>
</feature>
<evidence type="ECO:0000256" key="1">
    <source>
        <dbReference type="SAM" id="MobiDB-lite"/>
    </source>
</evidence>
<keyword evidence="3" id="KW-1185">Reference proteome</keyword>
<dbReference type="KEGG" id="mlr:MELLADRAFT_108294"/>
<dbReference type="HOGENOM" id="CLU_1166050_0_0_1"/>
<accession>F4RSM0</accession>
<dbReference type="GeneID" id="18923435"/>
<dbReference type="AlphaFoldDB" id="F4RSM0"/>
<dbReference type="VEuPathDB" id="FungiDB:MELLADRAFT_108294"/>
<organism evidence="3">
    <name type="scientific">Melampsora larici-populina (strain 98AG31 / pathotype 3-4-7)</name>
    <name type="common">Poplar leaf rust fungus</name>
    <dbReference type="NCBI Taxonomy" id="747676"/>
    <lineage>
        <taxon>Eukaryota</taxon>
        <taxon>Fungi</taxon>
        <taxon>Dikarya</taxon>
        <taxon>Basidiomycota</taxon>
        <taxon>Pucciniomycotina</taxon>
        <taxon>Pucciniomycetes</taxon>
        <taxon>Pucciniales</taxon>
        <taxon>Melampsoraceae</taxon>
        <taxon>Melampsora</taxon>
    </lineage>
</organism>
<dbReference type="Proteomes" id="UP000001072">
    <property type="component" value="Unassembled WGS sequence"/>
</dbReference>
<dbReference type="EMBL" id="GL883117">
    <property type="protein sequence ID" value="EGG04621.1"/>
    <property type="molecule type" value="Genomic_DNA"/>
</dbReference>
<dbReference type="RefSeq" id="XP_007412060.1">
    <property type="nucleotide sequence ID" value="XM_007411998.1"/>
</dbReference>
<reference evidence="3" key="1">
    <citation type="journal article" date="2011" name="Proc. Natl. Acad. Sci. U.S.A.">
        <title>Obligate biotrophy features unraveled by the genomic analysis of rust fungi.</title>
        <authorList>
            <person name="Duplessis S."/>
            <person name="Cuomo C.A."/>
            <person name="Lin Y.-C."/>
            <person name="Aerts A."/>
            <person name="Tisserant E."/>
            <person name="Veneault-Fourrey C."/>
            <person name="Joly D.L."/>
            <person name="Hacquard S."/>
            <person name="Amselem J."/>
            <person name="Cantarel B.L."/>
            <person name="Chiu R."/>
            <person name="Coutinho P.M."/>
            <person name="Feau N."/>
            <person name="Field M."/>
            <person name="Frey P."/>
            <person name="Gelhaye E."/>
            <person name="Goldberg J."/>
            <person name="Grabherr M.G."/>
            <person name="Kodira C.D."/>
            <person name="Kohler A."/>
            <person name="Kuees U."/>
            <person name="Lindquist E.A."/>
            <person name="Lucas S.M."/>
            <person name="Mago R."/>
            <person name="Mauceli E."/>
            <person name="Morin E."/>
            <person name="Murat C."/>
            <person name="Pangilinan J.L."/>
            <person name="Park R."/>
            <person name="Pearson M."/>
            <person name="Quesneville H."/>
            <person name="Rouhier N."/>
            <person name="Sakthikumar S."/>
            <person name="Salamov A.A."/>
            <person name="Schmutz J."/>
            <person name="Selles B."/>
            <person name="Shapiro H."/>
            <person name="Tanguay P."/>
            <person name="Tuskan G.A."/>
            <person name="Henrissat B."/>
            <person name="Van de Peer Y."/>
            <person name="Rouze P."/>
            <person name="Ellis J.G."/>
            <person name="Dodds P.N."/>
            <person name="Schein J.E."/>
            <person name="Zhong S."/>
            <person name="Hamelin R.C."/>
            <person name="Grigoriev I.V."/>
            <person name="Szabo L.J."/>
            <person name="Martin F."/>
        </authorList>
    </citation>
    <scope>NUCLEOTIDE SEQUENCE [LARGE SCALE GENOMIC DNA]</scope>
    <source>
        <strain evidence="3">98AG31 / pathotype 3-4-7</strain>
    </source>
</reference>
<name>F4RSM0_MELLP</name>